<sequence length="95" mass="9763">MQRQGEAEAVVVVTGKTATGAGVGVGGVAHRLIPVCFILYHHLTILLRDMRAAAGVRWLLSVACILLTAMSGQFSIHNSTAGICLDAGESGMTGG</sequence>
<dbReference type="AlphaFoldDB" id="A0A5B7HJ32"/>
<organism evidence="2 3">
    <name type="scientific">Portunus trituberculatus</name>
    <name type="common">Swimming crab</name>
    <name type="synonym">Neptunus trituberculatus</name>
    <dbReference type="NCBI Taxonomy" id="210409"/>
    <lineage>
        <taxon>Eukaryota</taxon>
        <taxon>Metazoa</taxon>
        <taxon>Ecdysozoa</taxon>
        <taxon>Arthropoda</taxon>
        <taxon>Crustacea</taxon>
        <taxon>Multicrustacea</taxon>
        <taxon>Malacostraca</taxon>
        <taxon>Eumalacostraca</taxon>
        <taxon>Eucarida</taxon>
        <taxon>Decapoda</taxon>
        <taxon>Pleocyemata</taxon>
        <taxon>Brachyura</taxon>
        <taxon>Eubrachyura</taxon>
        <taxon>Portunoidea</taxon>
        <taxon>Portunidae</taxon>
        <taxon>Portuninae</taxon>
        <taxon>Portunus</taxon>
    </lineage>
</organism>
<keyword evidence="3" id="KW-1185">Reference proteome</keyword>
<reference evidence="2 3" key="1">
    <citation type="submission" date="2019-05" db="EMBL/GenBank/DDBJ databases">
        <title>Another draft genome of Portunus trituberculatus and its Hox gene families provides insights of decapod evolution.</title>
        <authorList>
            <person name="Jeong J.-H."/>
            <person name="Song I."/>
            <person name="Kim S."/>
            <person name="Choi T."/>
            <person name="Kim D."/>
            <person name="Ryu S."/>
            <person name="Kim W."/>
        </authorList>
    </citation>
    <scope>NUCLEOTIDE SEQUENCE [LARGE SCALE GENOMIC DNA]</scope>
    <source>
        <tissue evidence="2">Muscle</tissue>
    </source>
</reference>
<comment type="caution">
    <text evidence="2">The sequence shown here is derived from an EMBL/GenBank/DDBJ whole genome shotgun (WGS) entry which is preliminary data.</text>
</comment>
<evidence type="ECO:0000313" key="3">
    <source>
        <dbReference type="Proteomes" id="UP000324222"/>
    </source>
</evidence>
<accession>A0A5B7HJ32</accession>
<keyword evidence="1" id="KW-1133">Transmembrane helix</keyword>
<feature type="transmembrane region" description="Helical" evidence="1">
    <location>
        <begin position="58"/>
        <end position="76"/>
    </location>
</feature>
<evidence type="ECO:0000313" key="2">
    <source>
        <dbReference type="EMBL" id="MPC72851.1"/>
    </source>
</evidence>
<name>A0A5B7HJ32_PORTR</name>
<gene>
    <name evidence="2" type="ORF">E2C01_067164</name>
</gene>
<proteinExistence type="predicted"/>
<keyword evidence="1" id="KW-0812">Transmembrane</keyword>
<protein>
    <submittedName>
        <fullName evidence="2">Uncharacterized protein</fullName>
    </submittedName>
</protein>
<dbReference type="EMBL" id="VSRR010035544">
    <property type="protein sequence ID" value="MPC72851.1"/>
    <property type="molecule type" value="Genomic_DNA"/>
</dbReference>
<evidence type="ECO:0000256" key="1">
    <source>
        <dbReference type="SAM" id="Phobius"/>
    </source>
</evidence>
<dbReference type="Proteomes" id="UP000324222">
    <property type="component" value="Unassembled WGS sequence"/>
</dbReference>
<keyword evidence="1" id="KW-0472">Membrane</keyword>